<name>A0ABD5XB68_9EURY</name>
<feature type="domain" description="MaoC-like" evidence="1">
    <location>
        <begin position="8"/>
        <end position="119"/>
    </location>
</feature>
<dbReference type="PANTHER" id="PTHR43664">
    <property type="entry name" value="MONOAMINE OXIDASE-RELATED"/>
    <property type="match status" value="1"/>
</dbReference>
<organism evidence="2 3">
    <name type="scientific">Halovenus rubra</name>
    <dbReference type="NCBI Taxonomy" id="869890"/>
    <lineage>
        <taxon>Archaea</taxon>
        <taxon>Methanobacteriati</taxon>
        <taxon>Methanobacteriota</taxon>
        <taxon>Stenosarchaea group</taxon>
        <taxon>Halobacteria</taxon>
        <taxon>Halobacteriales</taxon>
        <taxon>Haloarculaceae</taxon>
        <taxon>Halovenus</taxon>
    </lineage>
</organism>
<gene>
    <name evidence="2" type="ORF">ACFQJ7_12240</name>
</gene>
<dbReference type="PANTHER" id="PTHR43664:SF1">
    <property type="entry name" value="BETA-METHYLMALYL-COA DEHYDRATASE"/>
    <property type="match status" value="1"/>
</dbReference>
<dbReference type="SUPFAM" id="SSF54637">
    <property type="entry name" value="Thioesterase/thiol ester dehydrase-isomerase"/>
    <property type="match status" value="1"/>
</dbReference>
<proteinExistence type="predicted"/>
<accession>A0ABD5XB68</accession>
<dbReference type="InterPro" id="IPR052342">
    <property type="entry name" value="MCH/BMMD"/>
</dbReference>
<dbReference type="Pfam" id="PF01575">
    <property type="entry name" value="MaoC_dehydratas"/>
    <property type="match status" value="1"/>
</dbReference>
<protein>
    <submittedName>
        <fullName evidence="2">MaoC/PaaZ C-terminal domain-containing protein</fullName>
    </submittedName>
</protein>
<dbReference type="AlphaFoldDB" id="A0ABD5XB68"/>
<sequence>MHTFEDVTPGETREFGTYQMSRDEILEFATQYDPQPFHLGDDHHAPYETVIASGWHTAAVTMRMLVKEYLQDAETLGSPGLNGLRWETPVTPGDTLSVRLTFGETEPWDEHRGIVTQEIETQNGDDETVMWMEAEVLYSRDS</sequence>
<evidence type="ECO:0000313" key="2">
    <source>
        <dbReference type="EMBL" id="MFC7126784.1"/>
    </source>
</evidence>
<evidence type="ECO:0000259" key="1">
    <source>
        <dbReference type="Pfam" id="PF01575"/>
    </source>
</evidence>
<dbReference type="RefSeq" id="WP_267637387.1">
    <property type="nucleotide sequence ID" value="NZ_JAODIY010000009.1"/>
</dbReference>
<reference evidence="2 3" key="1">
    <citation type="journal article" date="2014" name="Int. J. Syst. Evol. Microbiol.">
        <title>Complete genome sequence of Corynebacterium casei LMG S-19264T (=DSM 44701T), isolated from a smear-ripened cheese.</title>
        <authorList>
            <consortium name="US DOE Joint Genome Institute (JGI-PGF)"/>
            <person name="Walter F."/>
            <person name="Albersmeier A."/>
            <person name="Kalinowski J."/>
            <person name="Ruckert C."/>
        </authorList>
    </citation>
    <scope>NUCLEOTIDE SEQUENCE [LARGE SCALE GENOMIC DNA]</scope>
    <source>
        <strain evidence="2 3">CGMCC 4.7215</strain>
    </source>
</reference>
<dbReference type="InterPro" id="IPR002539">
    <property type="entry name" value="MaoC-like_dom"/>
</dbReference>
<dbReference type="Proteomes" id="UP001596414">
    <property type="component" value="Unassembled WGS sequence"/>
</dbReference>
<dbReference type="Gene3D" id="3.10.129.10">
    <property type="entry name" value="Hotdog Thioesterase"/>
    <property type="match status" value="1"/>
</dbReference>
<dbReference type="InterPro" id="IPR029069">
    <property type="entry name" value="HotDog_dom_sf"/>
</dbReference>
<evidence type="ECO:0000313" key="3">
    <source>
        <dbReference type="Proteomes" id="UP001596414"/>
    </source>
</evidence>
<comment type="caution">
    <text evidence="2">The sequence shown here is derived from an EMBL/GenBank/DDBJ whole genome shotgun (WGS) entry which is preliminary data.</text>
</comment>
<dbReference type="EMBL" id="JBHSZQ010000047">
    <property type="protein sequence ID" value="MFC7126784.1"/>
    <property type="molecule type" value="Genomic_DNA"/>
</dbReference>